<reference evidence="2" key="1">
    <citation type="submission" date="2016-04" db="EMBL/GenBank/DDBJ databases">
        <authorList>
            <person name="Chen L."/>
            <person name="Zhuang W."/>
            <person name="Wang G."/>
        </authorList>
    </citation>
    <scope>NUCLEOTIDE SEQUENCE [LARGE SCALE GENOMIC DNA]</scope>
    <source>
        <strain evidence="2">17621</strain>
    </source>
</reference>
<accession>A0A1V9F307</accession>
<evidence type="ECO:0000313" key="2">
    <source>
        <dbReference type="Proteomes" id="UP000192610"/>
    </source>
</evidence>
<evidence type="ECO:0000313" key="1">
    <source>
        <dbReference type="EMBL" id="OQP52770.1"/>
    </source>
</evidence>
<dbReference type="STRING" id="354355.SAMN05660816_04686"/>
<comment type="caution">
    <text evidence="1">The sequence shown here is derived from an EMBL/GenBank/DDBJ whole genome shotgun (WGS) entry which is preliminary data.</text>
</comment>
<proteinExistence type="predicted"/>
<dbReference type="Proteomes" id="UP000192610">
    <property type="component" value="Unassembled WGS sequence"/>
</dbReference>
<dbReference type="AlphaFoldDB" id="A0A1V9F307"/>
<dbReference type="EMBL" id="LVXG01000007">
    <property type="protein sequence ID" value="OQP52770.1"/>
    <property type="molecule type" value="Genomic_DNA"/>
</dbReference>
<keyword evidence="2" id="KW-1185">Reference proteome</keyword>
<name>A0A1V9F307_9BACT</name>
<gene>
    <name evidence="1" type="ORF">A4H97_23995</name>
</gene>
<sequence length="118" mass="13548">MLAGNAHTTHPRIGFFPGNTIERAQFGNYSTEHNDRLLSSNAPINRKGSRERIKATEVEDDDDDLRTSKKNLGTVSISFLYNEASDYTYMFRKSSLPFCEHFSLTSSFKFIIHRVIRI</sequence>
<organism evidence="1 2">
    <name type="scientific">Niastella yeongjuensis</name>
    <dbReference type="NCBI Taxonomy" id="354355"/>
    <lineage>
        <taxon>Bacteria</taxon>
        <taxon>Pseudomonadati</taxon>
        <taxon>Bacteroidota</taxon>
        <taxon>Chitinophagia</taxon>
        <taxon>Chitinophagales</taxon>
        <taxon>Chitinophagaceae</taxon>
        <taxon>Niastella</taxon>
    </lineage>
</organism>
<protein>
    <submittedName>
        <fullName evidence="1">Uncharacterized protein</fullName>
    </submittedName>
</protein>